<dbReference type="Gene3D" id="1.10.10.10">
    <property type="entry name" value="Winged helix-like DNA-binding domain superfamily/Winged helix DNA-binding domain"/>
    <property type="match status" value="1"/>
</dbReference>
<dbReference type="Proteomes" id="UP001214441">
    <property type="component" value="Unassembled WGS sequence"/>
</dbReference>
<dbReference type="SUPFAM" id="SSF53067">
    <property type="entry name" value="Actin-like ATPase domain"/>
    <property type="match status" value="2"/>
</dbReference>
<dbReference type="InterPro" id="IPR000600">
    <property type="entry name" value="ROK"/>
</dbReference>
<dbReference type="InterPro" id="IPR036388">
    <property type="entry name" value="WH-like_DNA-bd_sf"/>
</dbReference>
<accession>A0ABT6ZQQ6</accession>
<dbReference type="Gene3D" id="3.30.420.40">
    <property type="match status" value="2"/>
</dbReference>
<dbReference type="RefSeq" id="WP_274039195.1">
    <property type="nucleotide sequence ID" value="NZ_JANCPR020000004.1"/>
</dbReference>
<dbReference type="InterPro" id="IPR043129">
    <property type="entry name" value="ATPase_NBD"/>
</dbReference>
<dbReference type="PANTHER" id="PTHR18964">
    <property type="entry name" value="ROK (REPRESSOR, ORF, KINASE) FAMILY"/>
    <property type="match status" value="1"/>
</dbReference>
<gene>
    <name evidence="2" type="ORF">NMN56_005255</name>
</gene>
<organism evidence="2 3">
    <name type="scientific">Streptomyces iconiensis</name>
    <dbReference type="NCBI Taxonomy" id="1384038"/>
    <lineage>
        <taxon>Bacteria</taxon>
        <taxon>Bacillati</taxon>
        <taxon>Actinomycetota</taxon>
        <taxon>Actinomycetes</taxon>
        <taxon>Kitasatosporales</taxon>
        <taxon>Streptomycetaceae</taxon>
        <taxon>Streptomyces</taxon>
    </lineage>
</organism>
<reference evidence="2 3" key="1">
    <citation type="submission" date="2023-05" db="EMBL/GenBank/DDBJ databases">
        <title>Streptantibioticus silvisoli sp. nov., acidotolerant actinomycetes 1 from pine litter.</title>
        <authorList>
            <person name="Swiecimska M."/>
            <person name="Golinska P."/>
            <person name="Sangal V."/>
            <person name="Wachnowicz B."/>
            <person name="Goodfellow M."/>
        </authorList>
    </citation>
    <scope>NUCLEOTIDE SEQUENCE [LARGE SCALE GENOMIC DNA]</scope>
    <source>
        <strain evidence="2 3">DSM 42109</strain>
    </source>
</reference>
<sequence>MTQTRTTRLERGRSALGPALELVHTGQAPTRAVLTAELGVTRATAGAVAAELETLGLITVDAHPTAPVGTQGRPSHRLAVNPSGPVVLAAQVHADGYRAALVGLGGRIVATAPGCGTVDADPAQVISEVVGAGAELLRGTGRRCVGAGLAVPSAVAEPEGTALNPLHLAWEAGAPVLDTFRDCLAGAGVPGPSGAPPVTGFAANDLNAAALAEHRHGAGRGARHLLVVGTGHHGVGGALVLDGRLHTGSSGLAMEVGHLTIEPGGRPCHCGSRGCLDVETDPSALLAAAGREPGPEASLLRQAEDLIRDEYGTDPAVREATGLLIDRLGLGLAGLVNILNPDRVVLAGLHRALVEADGERLRGVVADRSLWGRSGSVPVLPSTLSHSSLVGAAELAWQPVLDDPLGTLGG</sequence>
<evidence type="ECO:0000313" key="3">
    <source>
        <dbReference type="Proteomes" id="UP001214441"/>
    </source>
</evidence>
<dbReference type="Pfam" id="PF00480">
    <property type="entry name" value="ROK"/>
    <property type="match status" value="1"/>
</dbReference>
<name>A0ABT6ZQQ6_9ACTN</name>
<keyword evidence="3" id="KW-1185">Reference proteome</keyword>
<dbReference type="EMBL" id="JANCPR020000004">
    <property type="protein sequence ID" value="MDJ1131371.1"/>
    <property type="molecule type" value="Genomic_DNA"/>
</dbReference>
<proteinExistence type="inferred from homology"/>
<dbReference type="PANTHER" id="PTHR18964:SF149">
    <property type="entry name" value="BIFUNCTIONAL UDP-N-ACETYLGLUCOSAMINE 2-EPIMERASE_N-ACETYLMANNOSAMINE KINASE"/>
    <property type="match status" value="1"/>
</dbReference>
<comment type="similarity">
    <text evidence="1">Belongs to the ROK (NagC/XylR) family.</text>
</comment>
<protein>
    <submittedName>
        <fullName evidence="2">ROK family protein</fullName>
    </submittedName>
</protein>
<evidence type="ECO:0000313" key="2">
    <source>
        <dbReference type="EMBL" id="MDJ1131371.1"/>
    </source>
</evidence>
<comment type="caution">
    <text evidence="2">The sequence shown here is derived from an EMBL/GenBank/DDBJ whole genome shotgun (WGS) entry which is preliminary data.</text>
</comment>
<evidence type="ECO:0000256" key="1">
    <source>
        <dbReference type="ARBA" id="ARBA00006479"/>
    </source>
</evidence>